<dbReference type="EMBL" id="JAHEAC010000129">
    <property type="protein sequence ID" value="MBX8644939.1"/>
    <property type="molecule type" value="Genomic_DNA"/>
</dbReference>
<protein>
    <submittedName>
        <fullName evidence="1">Uncharacterized protein</fullName>
    </submittedName>
</protein>
<accession>A0A8J7YUI9</accession>
<gene>
    <name evidence="1" type="ORF">KIY12_09520</name>
</gene>
<evidence type="ECO:0000313" key="1">
    <source>
        <dbReference type="EMBL" id="MBX8644939.1"/>
    </source>
</evidence>
<dbReference type="Proteomes" id="UP000750197">
    <property type="component" value="Unassembled WGS sequence"/>
</dbReference>
<feature type="non-terminal residue" evidence="1">
    <location>
        <position position="84"/>
    </location>
</feature>
<proteinExistence type="predicted"/>
<evidence type="ECO:0000313" key="2">
    <source>
        <dbReference type="Proteomes" id="UP000750197"/>
    </source>
</evidence>
<comment type="caution">
    <text evidence="1">The sequence shown here is derived from an EMBL/GenBank/DDBJ whole genome shotgun (WGS) entry which is preliminary data.</text>
</comment>
<sequence>MLTKINNALEVRDAMKAAREGVPGAYEKARVMGIVAKYQLINSEPNCSADAIREQVFGVRYEVHLKEAYYNASEYSIKVAARCI</sequence>
<dbReference type="AlphaFoldDB" id="A0A8J7YUI9"/>
<reference evidence="1" key="1">
    <citation type="submission" date="2021-05" db="EMBL/GenBank/DDBJ databases">
        <title>Genomic insights into ecological role and evolution of a novel Thermoplasmata order Candidatus Sysuiplasmatales.</title>
        <authorList>
            <person name="Yuan Y."/>
        </authorList>
    </citation>
    <scope>NUCLEOTIDE SEQUENCE</scope>
    <source>
        <strain evidence="1">TUT19-bin139</strain>
    </source>
</reference>
<organism evidence="1 2">
    <name type="scientific">Candidatus Sysuiplasma superficiale</name>
    <dbReference type="NCBI Taxonomy" id="2823368"/>
    <lineage>
        <taxon>Archaea</taxon>
        <taxon>Methanobacteriati</taxon>
        <taxon>Thermoplasmatota</taxon>
        <taxon>Thermoplasmata</taxon>
        <taxon>Candidatus Sysuiplasmatales</taxon>
        <taxon>Candidatus Sysuiplasmataceae</taxon>
        <taxon>Candidatus Sysuiplasma</taxon>
    </lineage>
</organism>
<name>A0A8J7YUI9_9ARCH</name>